<dbReference type="OrthoDB" id="5417386at2759"/>
<feature type="region of interest" description="Disordered" evidence="1">
    <location>
        <begin position="1"/>
        <end position="28"/>
    </location>
</feature>
<name>G9MRE5_HYPVG</name>
<feature type="region of interest" description="Disordered" evidence="1">
    <location>
        <begin position="228"/>
        <end position="362"/>
    </location>
</feature>
<dbReference type="InParanoid" id="G9MRE5"/>
<feature type="region of interest" description="Disordered" evidence="1">
    <location>
        <begin position="180"/>
        <end position="204"/>
    </location>
</feature>
<evidence type="ECO:0000313" key="3">
    <source>
        <dbReference type="Proteomes" id="UP000007115"/>
    </source>
</evidence>
<feature type="region of interest" description="Disordered" evidence="1">
    <location>
        <begin position="717"/>
        <end position="737"/>
    </location>
</feature>
<keyword evidence="3" id="KW-1185">Reference proteome</keyword>
<feature type="compositionally biased region" description="Low complexity" evidence="1">
    <location>
        <begin position="244"/>
        <end position="268"/>
    </location>
</feature>
<protein>
    <submittedName>
        <fullName evidence="2">Uncharacterized protein</fullName>
    </submittedName>
</protein>
<evidence type="ECO:0000256" key="1">
    <source>
        <dbReference type="SAM" id="MobiDB-lite"/>
    </source>
</evidence>
<feature type="compositionally biased region" description="Low complexity" evidence="1">
    <location>
        <begin position="535"/>
        <end position="550"/>
    </location>
</feature>
<feature type="compositionally biased region" description="Basic residues" evidence="1">
    <location>
        <begin position="655"/>
        <end position="664"/>
    </location>
</feature>
<dbReference type="GeneID" id="25792325"/>
<comment type="caution">
    <text evidence="2">The sequence shown here is derived from an EMBL/GenBank/DDBJ whole genome shotgun (WGS) entry which is preliminary data.</text>
</comment>
<evidence type="ECO:0000313" key="2">
    <source>
        <dbReference type="EMBL" id="EHK22667.1"/>
    </source>
</evidence>
<dbReference type="RefSeq" id="XP_013956881.1">
    <property type="nucleotide sequence ID" value="XM_014101406.1"/>
</dbReference>
<feature type="compositionally biased region" description="Basic and acidic residues" evidence="1">
    <location>
        <begin position="453"/>
        <end position="482"/>
    </location>
</feature>
<proteinExistence type="predicted"/>
<feature type="region of interest" description="Disordered" evidence="1">
    <location>
        <begin position="628"/>
        <end position="668"/>
    </location>
</feature>
<dbReference type="Proteomes" id="UP000007115">
    <property type="component" value="Unassembled WGS sequence"/>
</dbReference>
<dbReference type="OMA" id="PPDNFMS"/>
<feature type="region of interest" description="Disordered" evidence="1">
    <location>
        <begin position="524"/>
        <end position="555"/>
    </location>
</feature>
<feature type="region of interest" description="Disordered" evidence="1">
    <location>
        <begin position="135"/>
        <end position="154"/>
    </location>
</feature>
<dbReference type="VEuPathDB" id="FungiDB:TRIVIDRAFT_230648"/>
<dbReference type="AlphaFoldDB" id="G9MRE5"/>
<accession>G9MRE5</accession>
<reference evidence="2 3" key="1">
    <citation type="journal article" date="2011" name="Genome Biol.">
        <title>Comparative genome sequence analysis underscores mycoparasitism as the ancestral life style of Trichoderma.</title>
        <authorList>
            <person name="Kubicek C.P."/>
            <person name="Herrera-Estrella A."/>
            <person name="Seidl-Seiboth V."/>
            <person name="Martinez D.A."/>
            <person name="Druzhinina I.S."/>
            <person name="Thon M."/>
            <person name="Zeilinger S."/>
            <person name="Casas-Flores S."/>
            <person name="Horwitz B.A."/>
            <person name="Mukherjee P.K."/>
            <person name="Mukherjee M."/>
            <person name="Kredics L."/>
            <person name="Alcaraz L.D."/>
            <person name="Aerts A."/>
            <person name="Antal Z."/>
            <person name="Atanasova L."/>
            <person name="Cervantes-Badillo M.G."/>
            <person name="Challacombe J."/>
            <person name="Chertkov O."/>
            <person name="McCluskey K."/>
            <person name="Coulpier F."/>
            <person name="Deshpande N."/>
            <person name="von Doehren H."/>
            <person name="Ebbole D.J."/>
            <person name="Esquivel-Naranjo E.U."/>
            <person name="Fekete E."/>
            <person name="Flipphi M."/>
            <person name="Glaser F."/>
            <person name="Gomez-Rodriguez E.Y."/>
            <person name="Gruber S."/>
            <person name="Han C."/>
            <person name="Henrissat B."/>
            <person name="Hermosa R."/>
            <person name="Hernandez-Onate M."/>
            <person name="Karaffa L."/>
            <person name="Kosti I."/>
            <person name="Le Crom S."/>
            <person name="Lindquist E."/>
            <person name="Lucas S."/>
            <person name="Luebeck M."/>
            <person name="Luebeck P.S."/>
            <person name="Margeot A."/>
            <person name="Metz B."/>
            <person name="Misra M."/>
            <person name="Nevalainen H."/>
            <person name="Omann M."/>
            <person name="Packer N."/>
            <person name="Perrone G."/>
            <person name="Uresti-Rivera E.E."/>
            <person name="Salamov A."/>
            <person name="Schmoll M."/>
            <person name="Seiboth B."/>
            <person name="Shapiro H."/>
            <person name="Sukno S."/>
            <person name="Tamayo-Ramos J.A."/>
            <person name="Tisch D."/>
            <person name="Wiest A."/>
            <person name="Wilkinson H.H."/>
            <person name="Zhang M."/>
            <person name="Coutinho P.M."/>
            <person name="Kenerley C.M."/>
            <person name="Monte E."/>
            <person name="Baker S.E."/>
            <person name="Grigoriev I.V."/>
        </authorList>
    </citation>
    <scope>NUCLEOTIDE SEQUENCE [LARGE SCALE GENOMIC DNA]</scope>
    <source>
        <strain evidence="3">Gv29-8 / FGSC 10586</strain>
    </source>
</reference>
<feature type="compositionally biased region" description="Basic and acidic residues" evidence="1">
    <location>
        <begin position="727"/>
        <end position="737"/>
    </location>
</feature>
<feature type="compositionally biased region" description="Polar residues" evidence="1">
    <location>
        <begin position="276"/>
        <end position="295"/>
    </location>
</feature>
<feature type="compositionally biased region" description="Low complexity" evidence="1">
    <location>
        <begin position="182"/>
        <end position="195"/>
    </location>
</feature>
<sequence>MAASVGSRFLTPWVGDQNPPPSPLASNPVIFRRYSTGINELLDRKKDRRSSMIDPAMALKNLRSSYHGKGNSRGDDDLEDEPPRNRINRYSRDDTTSLADFLKNHEPPSSSYMSAPFAHPDDKERESKWSKFMAMKRRSKSVPRPPQNIQLPDSAVSGVTIGGHRHIAISIPLEAMPFAPDSTTQNSANANNNTNPKVGGTRSEYATLPRNFAVQTYSRENGTVTVFPTAADEVPGLPKSPSTQRSGLLSQQSISSSLEERSSYTQSSTGGHHKSSSQSTGYSTEGSTGASIGSKTKTKPPGYVSIFPKVTDPPHINAQGMVVWGPQKNPARPNNQQRPARPSSMAVAAGQRHRHPAHSASIDGLLSVVKDIETVRDGYNKKPLPKPPGRSDSRAKQQYKPGVGFPSPITEESTDGSSGSTKRSIRKVVSAQSMLAVDKELPSRPSTAGSIQSRREKVRDKKRRDMEAAKAFKELQRRKSEDEQKEDEEGEQSPNNEDVQVESERPQTASLNTLVPIVVVVDLQPSPGLPDDKSGPGASPSPSRSASPSSDMGQMRLSRDMDSELYLQHKRNLMDKQILRLYDSYHENRLRDVERRIRRLERNGDVWLRALVPVLDDMSRNIKTASRANKAADADGRGWASDDEVSASSAERKARSTKRAKTPTRRASLSRDRIVAGLIGEKLASEDSEWSDTMSKSDDVSGLGIIEPLMRELAGEARRRQQQLAERTADDWRHNTV</sequence>
<feature type="region of interest" description="Disordered" evidence="1">
    <location>
        <begin position="377"/>
        <end position="510"/>
    </location>
</feature>
<dbReference type="eggNOG" id="ENOG502RJSR">
    <property type="taxonomic scope" value="Eukaryota"/>
</dbReference>
<feature type="region of interest" description="Disordered" evidence="1">
    <location>
        <begin position="58"/>
        <end position="126"/>
    </location>
</feature>
<dbReference type="HOGENOM" id="CLU_009310_0_0_1"/>
<organism evidence="2 3">
    <name type="scientific">Hypocrea virens (strain Gv29-8 / FGSC 10586)</name>
    <name type="common">Gliocladium virens</name>
    <name type="synonym">Trichoderma virens</name>
    <dbReference type="NCBI Taxonomy" id="413071"/>
    <lineage>
        <taxon>Eukaryota</taxon>
        <taxon>Fungi</taxon>
        <taxon>Dikarya</taxon>
        <taxon>Ascomycota</taxon>
        <taxon>Pezizomycotina</taxon>
        <taxon>Sordariomycetes</taxon>
        <taxon>Hypocreomycetidae</taxon>
        <taxon>Hypocreales</taxon>
        <taxon>Hypocreaceae</taxon>
        <taxon>Trichoderma</taxon>
    </lineage>
</organism>
<dbReference type="EMBL" id="ABDF02000006">
    <property type="protein sequence ID" value="EHK22667.1"/>
    <property type="molecule type" value="Genomic_DNA"/>
</dbReference>
<gene>
    <name evidence="2" type="ORF">TRIVIDRAFT_230648</name>
</gene>